<proteinExistence type="predicted"/>
<organism evidence="1 2">
    <name type="scientific">Mycolicibacterium anyangense</name>
    <dbReference type="NCBI Taxonomy" id="1431246"/>
    <lineage>
        <taxon>Bacteria</taxon>
        <taxon>Bacillati</taxon>
        <taxon>Actinomycetota</taxon>
        <taxon>Actinomycetes</taxon>
        <taxon>Mycobacteriales</taxon>
        <taxon>Mycobacteriaceae</taxon>
        <taxon>Mycolicibacterium</taxon>
    </lineage>
</organism>
<evidence type="ECO:0000313" key="1">
    <source>
        <dbReference type="EMBL" id="BBZ78717.1"/>
    </source>
</evidence>
<reference evidence="1 2" key="1">
    <citation type="journal article" date="2019" name="Emerg. Microbes Infect.">
        <title>Comprehensive subspecies identification of 175 nontuberculous mycobacteria species based on 7547 genomic profiles.</title>
        <authorList>
            <person name="Matsumoto Y."/>
            <person name="Kinjo T."/>
            <person name="Motooka D."/>
            <person name="Nabeya D."/>
            <person name="Jung N."/>
            <person name="Uechi K."/>
            <person name="Horii T."/>
            <person name="Iida T."/>
            <person name="Fujita J."/>
            <person name="Nakamura S."/>
        </authorList>
    </citation>
    <scope>NUCLEOTIDE SEQUENCE [LARGE SCALE GENOMIC DNA]</scope>
    <source>
        <strain evidence="1 2">JCM 30275</strain>
    </source>
</reference>
<protein>
    <submittedName>
        <fullName evidence="1">Uncharacterized protein</fullName>
    </submittedName>
</protein>
<dbReference type="KEGG" id="many:MANY_40540"/>
<gene>
    <name evidence="1" type="ORF">MANY_40540</name>
</gene>
<dbReference type="Proteomes" id="UP000467249">
    <property type="component" value="Chromosome"/>
</dbReference>
<evidence type="ECO:0000313" key="2">
    <source>
        <dbReference type="Proteomes" id="UP000467249"/>
    </source>
</evidence>
<dbReference type="AlphaFoldDB" id="A0A6N4WEW8"/>
<keyword evidence="2" id="KW-1185">Reference proteome</keyword>
<name>A0A6N4WEW8_9MYCO</name>
<accession>A0A6N4WEW8</accession>
<sequence length="94" mass="10451">MNVAKTALVAMLLEAGEENAAVLLARSSLPDELDTSRDLGTLLTFGLDREQLDTVARLAVGAIEADDVNSRRRRDELQKTISQRWAELVDRWQA</sequence>
<dbReference type="EMBL" id="AP022620">
    <property type="protein sequence ID" value="BBZ78717.1"/>
    <property type="molecule type" value="Genomic_DNA"/>
</dbReference>
<dbReference type="RefSeq" id="WP_163805827.1">
    <property type="nucleotide sequence ID" value="NZ_AP022620.1"/>
</dbReference>